<gene>
    <name evidence="2" type="ORF">J5Y09_15005</name>
</gene>
<reference evidence="2 3" key="1">
    <citation type="submission" date="2021-03" db="EMBL/GenBank/DDBJ databases">
        <authorList>
            <person name="So Y."/>
        </authorList>
    </citation>
    <scope>NUCLEOTIDE SEQUENCE [LARGE SCALE GENOMIC DNA]</scope>
    <source>
        <strain evidence="2 3">PWR1</strain>
    </source>
</reference>
<keyword evidence="1" id="KW-0732">Signal</keyword>
<keyword evidence="3" id="KW-1185">Reference proteome</keyword>
<evidence type="ECO:0000256" key="1">
    <source>
        <dbReference type="SAM" id="SignalP"/>
    </source>
</evidence>
<name>A0ABS4AV89_9PROT</name>
<dbReference type="InterPro" id="IPR011990">
    <property type="entry name" value="TPR-like_helical_dom_sf"/>
</dbReference>
<comment type="caution">
    <text evidence="2">The sequence shown here is derived from an EMBL/GenBank/DDBJ whole genome shotgun (WGS) entry which is preliminary data.</text>
</comment>
<dbReference type="SUPFAM" id="SSF48452">
    <property type="entry name" value="TPR-like"/>
    <property type="match status" value="1"/>
</dbReference>
<dbReference type="EMBL" id="JAGIYZ010000014">
    <property type="protein sequence ID" value="MBP0465232.1"/>
    <property type="molecule type" value="Genomic_DNA"/>
</dbReference>
<dbReference type="Proteomes" id="UP000680815">
    <property type="component" value="Unassembled WGS sequence"/>
</dbReference>
<feature type="signal peptide" evidence="1">
    <location>
        <begin position="1"/>
        <end position="30"/>
    </location>
</feature>
<evidence type="ECO:0000313" key="2">
    <source>
        <dbReference type="EMBL" id="MBP0465232.1"/>
    </source>
</evidence>
<sequence length="464" mass="49661">MKRYERLRNDMLALPAMAIIVGLAAPAAHADEATLATRPAAARAPAAAAVVPVAAPPAAEASPDDQAAEAARQGEMRLRLLDAQLLLVTGRFTAAREAYAGLRSDVPTSAEPVAGLATVARETGRPRLARELQREAVLLDPGNTSLASGLVALERDRAPRLRGDIEQRIQRGGIGSDKADITIGEAGGHWNVGEAWRIGATQGVAHVDATNVRRPSGAVRDFSGDRIRTEVFLQHEWREGATVQASLFANEWSAGFGLSGRLPDDWGYTGARIEYRRPVWDFVEAIIDGAVRDRVAAERFQRFTPQLTGRIEVGLNRYGIPRDEEDILSSATVRGELRYGDLGGIAGLSIAYALDAEYVLDETRRIDASGASFQPLPIVDREVHAGLIGYGGTRGSVNGDGRLTYQFQAGYGADRYGRSGPVAYGTIGYAVGPVEISLRAGYVRNIGRSQGETTVLGAAMAFLF</sequence>
<protein>
    <recommendedName>
        <fullName evidence="4">Tetratricopeptide repeat protein</fullName>
    </recommendedName>
</protein>
<proteinExistence type="predicted"/>
<dbReference type="RefSeq" id="WP_209352621.1">
    <property type="nucleotide sequence ID" value="NZ_JAGIYZ010000014.1"/>
</dbReference>
<evidence type="ECO:0008006" key="4">
    <source>
        <dbReference type="Google" id="ProtNLM"/>
    </source>
</evidence>
<organism evidence="2 3">
    <name type="scientific">Roseomonas nitratireducens</name>
    <dbReference type="NCBI Taxonomy" id="2820810"/>
    <lineage>
        <taxon>Bacteria</taxon>
        <taxon>Pseudomonadati</taxon>
        <taxon>Pseudomonadota</taxon>
        <taxon>Alphaproteobacteria</taxon>
        <taxon>Acetobacterales</taxon>
        <taxon>Roseomonadaceae</taxon>
        <taxon>Roseomonas</taxon>
    </lineage>
</organism>
<evidence type="ECO:0000313" key="3">
    <source>
        <dbReference type="Proteomes" id="UP000680815"/>
    </source>
</evidence>
<feature type="chain" id="PRO_5046738725" description="Tetratricopeptide repeat protein" evidence="1">
    <location>
        <begin position="31"/>
        <end position="464"/>
    </location>
</feature>
<accession>A0ABS4AV89</accession>